<dbReference type="Proteomes" id="UP001634394">
    <property type="component" value="Unassembled WGS sequence"/>
</dbReference>
<proteinExistence type="predicted"/>
<keyword evidence="2" id="KW-1185">Reference proteome</keyword>
<name>A0ABD3WQS8_SINWO</name>
<dbReference type="InterPro" id="IPR042567">
    <property type="entry name" value="SPIN/Ssty_sf"/>
</dbReference>
<evidence type="ECO:0000313" key="1">
    <source>
        <dbReference type="EMBL" id="KAL3875598.1"/>
    </source>
</evidence>
<sequence>MSVYTLRQFYSRLHIVMIPKGAEKLRQYGESLQNKQLALEKKQKRTIHAKSKHANAIFYYGLWQRPDDLIKEAAYSPSEELPAQEIPLLVGKKVIHTFNEGKWPGLVLSVVAGFPEFYNIVHDCDLLENSSPNSIYTYTLKKDYRNGNLEIVPEV</sequence>
<organism evidence="1 2">
    <name type="scientific">Sinanodonta woodiana</name>
    <name type="common">Chinese pond mussel</name>
    <name type="synonym">Anodonta woodiana</name>
    <dbReference type="NCBI Taxonomy" id="1069815"/>
    <lineage>
        <taxon>Eukaryota</taxon>
        <taxon>Metazoa</taxon>
        <taxon>Spiralia</taxon>
        <taxon>Lophotrochozoa</taxon>
        <taxon>Mollusca</taxon>
        <taxon>Bivalvia</taxon>
        <taxon>Autobranchia</taxon>
        <taxon>Heteroconchia</taxon>
        <taxon>Palaeoheterodonta</taxon>
        <taxon>Unionida</taxon>
        <taxon>Unionoidea</taxon>
        <taxon>Unionidae</taxon>
        <taxon>Unioninae</taxon>
        <taxon>Sinanodonta</taxon>
    </lineage>
</organism>
<accession>A0ABD3WQS8</accession>
<dbReference type="EMBL" id="JBJQND010000005">
    <property type="protein sequence ID" value="KAL3875598.1"/>
    <property type="molecule type" value="Genomic_DNA"/>
</dbReference>
<protein>
    <submittedName>
        <fullName evidence="1">Uncharacterized protein</fullName>
    </submittedName>
</protein>
<dbReference type="Gene3D" id="2.80.10.70">
    <property type="entry name" value="Spindlin/Ssty"/>
    <property type="match status" value="1"/>
</dbReference>
<reference evidence="1 2" key="1">
    <citation type="submission" date="2024-11" db="EMBL/GenBank/DDBJ databases">
        <title>Chromosome-level genome assembly of the freshwater bivalve Anodonta woodiana.</title>
        <authorList>
            <person name="Chen X."/>
        </authorList>
    </citation>
    <scope>NUCLEOTIDE SEQUENCE [LARGE SCALE GENOMIC DNA]</scope>
    <source>
        <strain evidence="1">MN2024</strain>
        <tissue evidence="1">Gills</tissue>
    </source>
</reference>
<dbReference type="AlphaFoldDB" id="A0ABD3WQS8"/>
<evidence type="ECO:0000313" key="2">
    <source>
        <dbReference type="Proteomes" id="UP001634394"/>
    </source>
</evidence>
<gene>
    <name evidence="1" type="ORF">ACJMK2_033533</name>
</gene>
<comment type="caution">
    <text evidence="1">The sequence shown here is derived from an EMBL/GenBank/DDBJ whole genome shotgun (WGS) entry which is preliminary data.</text>
</comment>